<gene>
    <name evidence="1" type="ordered locus">Echvi_0551</name>
</gene>
<proteinExistence type="predicted"/>
<dbReference type="STRING" id="926556.Echvi_0551"/>
<sequence length="35" mass="4035">MLVLSFDDRKFLFFGPSTGFGDTYHLVDLIVQKKV</sequence>
<organism evidence="1 2">
    <name type="scientific">Echinicola vietnamensis (strain DSM 17526 / LMG 23754 / KMM 6221)</name>
    <dbReference type="NCBI Taxonomy" id="926556"/>
    <lineage>
        <taxon>Bacteria</taxon>
        <taxon>Pseudomonadati</taxon>
        <taxon>Bacteroidota</taxon>
        <taxon>Cytophagia</taxon>
        <taxon>Cytophagales</taxon>
        <taxon>Cyclobacteriaceae</taxon>
        <taxon>Echinicola</taxon>
    </lineage>
</organism>
<protein>
    <submittedName>
        <fullName evidence="1">Uncharacterized protein</fullName>
    </submittedName>
</protein>
<reference evidence="2" key="1">
    <citation type="submission" date="2012-02" db="EMBL/GenBank/DDBJ databases">
        <title>The complete genome of Echinicola vietnamensis DSM 17526.</title>
        <authorList>
            <person name="Lucas S."/>
            <person name="Copeland A."/>
            <person name="Lapidus A."/>
            <person name="Glavina del Rio T."/>
            <person name="Dalin E."/>
            <person name="Tice H."/>
            <person name="Bruce D."/>
            <person name="Goodwin L."/>
            <person name="Pitluck S."/>
            <person name="Peters L."/>
            <person name="Ovchinnikova G."/>
            <person name="Teshima H."/>
            <person name="Kyrpides N."/>
            <person name="Mavromatis K."/>
            <person name="Ivanova N."/>
            <person name="Brettin T."/>
            <person name="Detter J.C."/>
            <person name="Han C."/>
            <person name="Larimer F."/>
            <person name="Land M."/>
            <person name="Hauser L."/>
            <person name="Markowitz V."/>
            <person name="Cheng J.-F."/>
            <person name="Hugenholtz P."/>
            <person name="Woyke T."/>
            <person name="Wu D."/>
            <person name="Brambilla E."/>
            <person name="Klenk H.-P."/>
            <person name="Eisen J.A."/>
        </authorList>
    </citation>
    <scope>NUCLEOTIDE SEQUENCE [LARGE SCALE GENOMIC DNA]</scope>
    <source>
        <strain evidence="2">DSM 17526 / LMG 23754 / KMM 6221</strain>
    </source>
</reference>
<name>L0FVY3_ECHVK</name>
<dbReference type="HOGENOM" id="CLU_3364676_0_0_10"/>
<dbReference type="EMBL" id="CP003346">
    <property type="protein sequence ID" value="AGA76830.1"/>
    <property type="molecule type" value="Genomic_DNA"/>
</dbReference>
<keyword evidence="2" id="KW-1185">Reference proteome</keyword>
<accession>L0FVY3</accession>
<dbReference type="AlphaFoldDB" id="L0FVY3"/>
<dbReference type="Proteomes" id="UP000010796">
    <property type="component" value="Chromosome"/>
</dbReference>
<evidence type="ECO:0000313" key="1">
    <source>
        <dbReference type="EMBL" id="AGA76830.1"/>
    </source>
</evidence>
<dbReference type="KEGG" id="evi:Echvi_0551"/>
<evidence type="ECO:0000313" key="2">
    <source>
        <dbReference type="Proteomes" id="UP000010796"/>
    </source>
</evidence>